<gene>
    <name evidence="2" type="ORF">GETHED_11400</name>
</gene>
<feature type="domain" description="NAD-dependent epimerase/dehydratase" evidence="1">
    <location>
        <begin position="3"/>
        <end position="251"/>
    </location>
</feature>
<dbReference type="Proteomes" id="UP001165044">
    <property type="component" value="Unassembled WGS sequence"/>
</dbReference>
<dbReference type="NCBIfam" id="NF008872">
    <property type="entry name" value="PRK11908.1"/>
    <property type="match status" value="1"/>
</dbReference>
<name>A0ABQ5PXI8_9BACT</name>
<evidence type="ECO:0000313" key="2">
    <source>
        <dbReference type="EMBL" id="GLH66776.1"/>
    </source>
</evidence>
<dbReference type="InterPro" id="IPR036291">
    <property type="entry name" value="NAD(P)-bd_dom_sf"/>
</dbReference>
<organism evidence="2 3">
    <name type="scientific">Geothrix edaphica</name>
    <dbReference type="NCBI Taxonomy" id="2927976"/>
    <lineage>
        <taxon>Bacteria</taxon>
        <taxon>Pseudomonadati</taxon>
        <taxon>Acidobacteriota</taxon>
        <taxon>Holophagae</taxon>
        <taxon>Holophagales</taxon>
        <taxon>Holophagaceae</taxon>
        <taxon>Geothrix</taxon>
    </lineage>
</organism>
<accession>A0ABQ5PXI8</accession>
<evidence type="ECO:0000259" key="1">
    <source>
        <dbReference type="Pfam" id="PF01370"/>
    </source>
</evidence>
<dbReference type="PANTHER" id="PTHR43245:SF13">
    <property type="entry name" value="UDP-D-APIOSE_UDP-D-XYLOSE SYNTHASE 2"/>
    <property type="match status" value="1"/>
</dbReference>
<sequence>MKVLILGVNGFIGSHLVDRIMQDTDWEVYGLDLGTHKVADHLTNPRFHFVEGDVTISKEWIEYHIKKCDVVLPLVAIATPKVYVTDPLRVFELDFEENLRVVRQCVKYKKRVVFPSTSEVYGMCPDAEFDEHESPLVTGPIPMNRWIYSTSKQLLDRVIWAYGFQQGLRFTLFRPFNWMGPKLDSLNTAKEGSSRLVTQFSWNLFNGEPLQLVDGGTARRCFIDVADAMDGLMSILRNEGGKADGQIFNIGNPANDFSVREIAEQMIAIWKDHPFRIERGIPEGRMVEVGSGDFYGKGYQDVARRTPSIKRMQAAFGFEPKVTMKDSLKKAIDFFVEEHKALEKVVETEN</sequence>
<dbReference type="Pfam" id="PF01370">
    <property type="entry name" value="Epimerase"/>
    <property type="match status" value="1"/>
</dbReference>
<proteinExistence type="predicted"/>
<dbReference type="InterPro" id="IPR001509">
    <property type="entry name" value="Epimerase_deHydtase"/>
</dbReference>
<dbReference type="Gene3D" id="3.40.50.720">
    <property type="entry name" value="NAD(P)-binding Rossmann-like Domain"/>
    <property type="match status" value="1"/>
</dbReference>
<evidence type="ECO:0000313" key="3">
    <source>
        <dbReference type="Proteomes" id="UP001165044"/>
    </source>
</evidence>
<dbReference type="SUPFAM" id="SSF51735">
    <property type="entry name" value="NAD(P)-binding Rossmann-fold domains"/>
    <property type="match status" value="1"/>
</dbReference>
<comment type="caution">
    <text evidence="2">The sequence shown here is derived from an EMBL/GenBank/DDBJ whole genome shotgun (WGS) entry which is preliminary data.</text>
</comment>
<dbReference type="PANTHER" id="PTHR43245">
    <property type="entry name" value="BIFUNCTIONAL POLYMYXIN RESISTANCE PROTEIN ARNA"/>
    <property type="match status" value="1"/>
</dbReference>
<dbReference type="EMBL" id="BSDC01000001">
    <property type="protein sequence ID" value="GLH66776.1"/>
    <property type="molecule type" value="Genomic_DNA"/>
</dbReference>
<protein>
    <recommendedName>
        <fullName evidence="1">NAD-dependent epimerase/dehydratase domain-containing protein</fullName>
    </recommendedName>
</protein>
<reference evidence="2" key="1">
    <citation type="journal article" date="2023" name="Antonie Van Leeuwenhoek">
        <title>Mesoterricola silvestris gen. nov., sp. nov., Mesoterricola sediminis sp. nov., Geothrix oryzae sp. nov., Geothrix edaphica sp. nov., Geothrix rubra sp. nov., and Geothrix limicola sp. nov., six novel members of Acidobacteriota isolated from soils.</title>
        <authorList>
            <person name="Itoh H."/>
            <person name="Sugisawa Y."/>
            <person name="Mise K."/>
            <person name="Xu Z."/>
            <person name="Kuniyasu M."/>
            <person name="Ushijima N."/>
            <person name="Kawano K."/>
            <person name="Kobayashi E."/>
            <person name="Shiratori Y."/>
            <person name="Masuda Y."/>
            <person name="Senoo K."/>
        </authorList>
    </citation>
    <scope>NUCLEOTIDE SEQUENCE</scope>
    <source>
        <strain evidence="2">Red802</strain>
    </source>
</reference>
<keyword evidence="3" id="KW-1185">Reference proteome</keyword>
<dbReference type="InterPro" id="IPR050177">
    <property type="entry name" value="Lipid_A_modif_metabolic_enz"/>
</dbReference>
<dbReference type="RefSeq" id="WP_285607371.1">
    <property type="nucleotide sequence ID" value="NZ_BSDC01000001.1"/>
</dbReference>